<gene>
    <name evidence="2" type="ORF">SOCE26_042100</name>
</gene>
<accession>A0A2L0EU09</accession>
<dbReference type="Gene3D" id="3.40.50.150">
    <property type="entry name" value="Vaccinia Virus protein VP39"/>
    <property type="match status" value="1"/>
</dbReference>
<dbReference type="SUPFAM" id="SSF53335">
    <property type="entry name" value="S-adenosyl-L-methionine-dependent methyltransferases"/>
    <property type="match status" value="1"/>
</dbReference>
<evidence type="ECO:0000313" key="2">
    <source>
        <dbReference type="EMBL" id="AUX42776.1"/>
    </source>
</evidence>
<reference evidence="2 3" key="1">
    <citation type="submission" date="2015-09" db="EMBL/GenBank/DDBJ databases">
        <title>Sorangium comparison.</title>
        <authorList>
            <person name="Zaburannyi N."/>
            <person name="Bunk B."/>
            <person name="Overmann J."/>
            <person name="Mueller R."/>
        </authorList>
    </citation>
    <scope>NUCLEOTIDE SEQUENCE [LARGE SCALE GENOMIC DNA]</scope>
    <source>
        <strain evidence="2 3">So ce26</strain>
    </source>
</reference>
<dbReference type="AlphaFoldDB" id="A0A2L0EU09"/>
<dbReference type="Pfam" id="PF13649">
    <property type="entry name" value="Methyltransf_25"/>
    <property type="match status" value="1"/>
</dbReference>
<dbReference type="EMBL" id="CP012673">
    <property type="protein sequence ID" value="AUX42776.1"/>
    <property type="molecule type" value="Genomic_DNA"/>
</dbReference>
<dbReference type="Proteomes" id="UP000238348">
    <property type="component" value="Chromosome"/>
</dbReference>
<dbReference type="InterPro" id="IPR050508">
    <property type="entry name" value="Methyltransf_Superfamily"/>
</dbReference>
<proteinExistence type="predicted"/>
<dbReference type="PANTHER" id="PTHR42912">
    <property type="entry name" value="METHYLTRANSFERASE"/>
    <property type="match status" value="1"/>
</dbReference>
<evidence type="ECO:0000313" key="3">
    <source>
        <dbReference type="Proteomes" id="UP000238348"/>
    </source>
</evidence>
<organism evidence="2 3">
    <name type="scientific">Sorangium cellulosum</name>
    <name type="common">Polyangium cellulosum</name>
    <dbReference type="NCBI Taxonomy" id="56"/>
    <lineage>
        <taxon>Bacteria</taxon>
        <taxon>Pseudomonadati</taxon>
        <taxon>Myxococcota</taxon>
        <taxon>Polyangia</taxon>
        <taxon>Polyangiales</taxon>
        <taxon>Polyangiaceae</taxon>
        <taxon>Sorangium</taxon>
    </lineage>
</organism>
<dbReference type="GO" id="GO:0008168">
    <property type="term" value="F:methyltransferase activity"/>
    <property type="evidence" value="ECO:0007669"/>
    <property type="project" value="TreeGrafter"/>
</dbReference>
<dbReference type="CDD" id="cd02440">
    <property type="entry name" value="AdoMet_MTases"/>
    <property type="match status" value="1"/>
</dbReference>
<sequence length="393" mass="44575">MSVLAKSGLPALAARHKLTCVVRTHLHDAAPIGRTRPLTPSGIIGKVQDSRKGYILARYPTVRRLLLAWLRVVAYFRVNAYGGVAQLLWWTTLPMTAVERGHWRDWMRASLSLHERMLRRPELWRVLFGLGWVELLVAPLMPLVALVDVARVLYKRRAGLQSLRVRPRDTFSYPEYYLHDFHHQPNGGLSLRSALAYDWQVRFLFAGTERLMRQAVVDALPRGDSLAVLDLGCGTAAWLTQARALGRNHRYTGVDLSPEYLRVARICRRGGTFLQANAEELPAAWDGRFDVVVAIWLFHELPSAAIHRIIREAARVLRPGGKFVFLDAKQRVDHAAYDPRIPANFMDYFAEPYFAGWVELDLEAALRDAGLSLERRKRVHHSVLLTGRKASAG</sequence>
<name>A0A2L0EU09_SORCE</name>
<protein>
    <recommendedName>
        <fullName evidence="1">Methyltransferase domain-containing protein</fullName>
    </recommendedName>
</protein>
<dbReference type="InterPro" id="IPR041698">
    <property type="entry name" value="Methyltransf_25"/>
</dbReference>
<feature type="domain" description="Methyltransferase" evidence="1">
    <location>
        <begin position="228"/>
        <end position="321"/>
    </location>
</feature>
<dbReference type="PANTHER" id="PTHR42912:SF80">
    <property type="entry name" value="METHYLTRANSFERASE DOMAIN-CONTAINING PROTEIN"/>
    <property type="match status" value="1"/>
</dbReference>
<evidence type="ECO:0000259" key="1">
    <source>
        <dbReference type="Pfam" id="PF13649"/>
    </source>
</evidence>
<dbReference type="InterPro" id="IPR029063">
    <property type="entry name" value="SAM-dependent_MTases_sf"/>
</dbReference>